<protein>
    <submittedName>
        <fullName evidence="3">dTDP-L-rhamnose 4-epimerase</fullName>
    </submittedName>
</protein>
<evidence type="ECO:0000259" key="2">
    <source>
        <dbReference type="Pfam" id="PF01370"/>
    </source>
</evidence>
<dbReference type="Proteomes" id="UP001501599">
    <property type="component" value="Unassembled WGS sequence"/>
</dbReference>
<accession>A0ABP5MDW9</accession>
<dbReference type="InterPro" id="IPR036291">
    <property type="entry name" value="NAD(P)-bd_dom_sf"/>
</dbReference>
<evidence type="ECO:0000313" key="4">
    <source>
        <dbReference type="Proteomes" id="UP001501599"/>
    </source>
</evidence>
<sequence length="350" mass="36691">MTGGAGFIGTELLRQTTGAYDRVVVLDSLLPQVHAQPPVLPDGVELVVGDVADASAWAAVVEALRDADALDVVHLAAETGTGQSLAEPSRHALANVVGTTRLTEALDAAGARPDRIVLASSRAVYGEGAWSFDGELRYPGQRGVEQLSASQWDFPGAEPVAMRADLVHPDPVSVYGATKLAQEHLLAAWCVAHGVPLTVLRLQNVYGVGQSLTNSYTGILPLFCRMARTGAAIPLYEDGLVRRDFVHVTNVVAAMRAALATTVGGVETLDVGSGEFATVEHVASVIAAAYGSPAPEVSGDFRHGDVRHAWADTSRTEEVLGWTPVVPLDAGLRELVAWVDDVLGAQAPTA</sequence>
<name>A0ABP5MDW9_9MICO</name>
<evidence type="ECO:0000313" key="3">
    <source>
        <dbReference type="EMBL" id="GAA2171026.1"/>
    </source>
</evidence>
<reference evidence="4" key="1">
    <citation type="journal article" date="2019" name="Int. J. Syst. Evol. Microbiol.">
        <title>The Global Catalogue of Microorganisms (GCM) 10K type strain sequencing project: providing services to taxonomists for standard genome sequencing and annotation.</title>
        <authorList>
            <consortium name="The Broad Institute Genomics Platform"/>
            <consortium name="The Broad Institute Genome Sequencing Center for Infectious Disease"/>
            <person name="Wu L."/>
            <person name="Ma J."/>
        </authorList>
    </citation>
    <scope>NUCLEOTIDE SEQUENCE [LARGE SCALE GENOMIC DNA]</scope>
    <source>
        <strain evidence="4">JCM 16026</strain>
    </source>
</reference>
<dbReference type="SUPFAM" id="SSF51735">
    <property type="entry name" value="NAD(P)-binding Rossmann-fold domains"/>
    <property type="match status" value="1"/>
</dbReference>
<keyword evidence="4" id="KW-1185">Reference proteome</keyword>
<dbReference type="PANTHER" id="PTHR43000">
    <property type="entry name" value="DTDP-D-GLUCOSE 4,6-DEHYDRATASE-RELATED"/>
    <property type="match status" value="1"/>
</dbReference>
<gene>
    <name evidence="3" type="primary">wbiB</name>
    <name evidence="3" type="ORF">GCM10009846_03400</name>
</gene>
<organism evidence="3 4">
    <name type="scientific">Agrococcus versicolor</name>
    <dbReference type="NCBI Taxonomy" id="501482"/>
    <lineage>
        <taxon>Bacteria</taxon>
        <taxon>Bacillati</taxon>
        <taxon>Actinomycetota</taxon>
        <taxon>Actinomycetes</taxon>
        <taxon>Micrococcales</taxon>
        <taxon>Microbacteriaceae</taxon>
        <taxon>Agrococcus</taxon>
    </lineage>
</organism>
<dbReference type="Pfam" id="PF01370">
    <property type="entry name" value="Epimerase"/>
    <property type="match status" value="1"/>
</dbReference>
<comment type="similarity">
    <text evidence="1">Belongs to the NAD(P)-dependent epimerase/dehydratase family.</text>
</comment>
<comment type="caution">
    <text evidence="3">The sequence shown here is derived from an EMBL/GenBank/DDBJ whole genome shotgun (WGS) entry which is preliminary data.</text>
</comment>
<evidence type="ECO:0000256" key="1">
    <source>
        <dbReference type="ARBA" id="ARBA00007637"/>
    </source>
</evidence>
<feature type="domain" description="NAD-dependent epimerase/dehydratase" evidence="2">
    <location>
        <begin position="1"/>
        <end position="264"/>
    </location>
</feature>
<dbReference type="Gene3D" id="3.40.50.720">
    <property type="entry name" value="NAD(P)-binding Rossmann-like Domain"/>
    <property type="match status" value="1"/>
</dbReference>
<dbReference type="InterPro" id="IPR001509">
    <property type="entry name" value="Epimerase_deHydtase"/>
</dbReference>
<proteinExistence type="inferred from homology"/>
<dbReference type="EMBL" id="BAAAQT010000001">
    <property type="protein sequence ID" value="GAA2171026.1"/>
    <property type="molecule type" value="Genomic_DNA"/>
</dbReference>